<dbReference type="GO" id="GO:0008153">
    <property type="term" value="P:4-aminobenzoate biosynthetic process"/>
    <property type="evidence" value="ECO:0007669"/>
    <property type="project" value="TreeGrafter"/>
</dbReference>
<dbReference type="InterPro" id="IPR015890">
    <property type="entry name" value="Chorismate_C"/>
</dbReference>
<comment type="caution">
    <text evidence="9">The sequence shown here is derived from an EMBL/GenBank/DDBJ whole genome shotgun (WGS) entry which is preliminary data.</text>
</comment>
<keyword evidence="5" id="KW-0472">Membrane</keyword>
<evidence type="ECO:0000256" key="5">
    <source>
        <dbReference type="SAM" id="Phobius"/>
    </source>
</evidence>
<accession>A0A9K3Q4M3</accession>
<feature type="domain" description="Glutamine amidotransferase" evidence="6">
    <location>
        <begin position="119"/>
        <end position="334"/>
    </location>
</feature>
<feature type="domain" description="Chorismate-utilising enzyme C-terminal" evidence="7">
    <location>
        <begin position="632"/>
        <end position="933"/>
    </location>
</feature>
<feature type="compositionally biased region" description="Polar residues" evidence="4">
    <location>
        <begin position="233"/>
        <end position="255"/>
    </location>
</feature>
<dbReference type="Pfam" id="PF00117">
    <property type="entry name" value="GATase"/>
    <property type="match status" value="1"/>
</dbReference>
<feature type="compositionally biased region" description="Basic and acidic residues" evidence="4">
    <location>
        <begin position="342"/>
        <end position="351"/>
    </location>
</feature>
<evidence type="ECO:0000256" key="2">
    <source>
        <dbReference type="ARBA" id="ARBA00022679"/>
    </source>
</evidence>
<keyword evidence="5" id="KW-1133">Transmembrane helix</keyword>
<evidence type="ECO:0000313" key="9">
    <source>
        <dbReference type="EMBL" id="KAG7371217.1"/>
    </source>
</evidence>
<dbReference type="EMBL" id="JAGRRH010000004">
    <property type="protein sequence ID" value="KAG7371217.1"/>
    <property type="molecule type" value="Genomic_DNA"/>
</dbReference>
<reference evidence="9" key="2">
    <citation type="submission" date="2021-04" db="EMBL/GenBank/DDBJ databases">
        <authorList>
            <person name="Podell S."/>
        </authorList>
    </citation>
    <scope>NUCLEOTIDE SEQUENCE</scope>
    <source>
        <strain evidence="9">Hildebrandi</strain>
    </source>
</reference>
<dbReference type="EC" id="2.6.1.85" evidence="1"/>
<evidence type="ECO:0000313" key="10">
    <source>
        <dbReference type="Proteomes" id="UP000693970"/>
    </source>
</evidence>
<protein>
    <recommendedName>
        <fullName evidence="1">aminodeoxychorismate synthase</fullName>
        <ecNumber evidence="1">2.6.1.85</ecNumber>
    </recommendedName>
</protein>
<sequence>MNPCRVQHRGVVDSMAGVVIGRQQMRICRRTVLQRILLLLLPLSLRAFLISPRKYSRIPTTTTSSSWQQHRFPSTTTTTTTIFFFPHSNVDDHHQRPMRPLDGSISSSLPHQKYNVSLLLIDHYDSFTYNLYDMLAQLTVHPPVVVTKDAKDVDLAYLEKFDGIILSPGPGSPHEQPLLSHEAIQKCPHKPVLGVCLGHQLMAMAYGATVDCAPKPIHGQDHWIVQQGHNNNVHTMSQKDGATSDGTETASSRQQHTLRHPSLLESLPSSFRVVRYHSLCAYNLPEDELVVTATSSDDNVVQAIQHLQYPHYGVQFHPESIGTQHGMDILKNFVEIVVDTQRQQEAEEKPHVTLPSASSRSHQSIIAEPSPQSPPSPTARFRVMMHQVRPSAQTVVEPLQVFERYYAHQRYSVWLDSSSYPSRGELDILAAPSRPDDETGVLEYFQGHDGKDILSRLEDELFGHHESASTMIGWIPNKSGKLTLDETLIEWRDETSPECATTEIDTPPFHYRGGYLGFLGYEVRHDTQRYLQHRDNTNNHATPPSRTNEKKGVPTAAFFLARQSMLYHHPTESWYLIGLVEKDGDIQENLEWMNAILHDFDTWEENEEEESPYASTTDRLAPTLDFIPNRSKETYEQDIADCHEHIRRGDSYELCLTNQLQARVDMAKRSTADLYKRLRRGNPAPYSAYFRWNLPSSFHGDNRWIDCPQPSSLVICSSSPERFMSVSRHQPHPEIPPFLQAEAKPIKGTCARVIPQNGIGRTDAEAREDERRARSLELSLKNRAENLMIVDLLRNDLSRVCKVGSVHVSKLMDIESFATVHQMVSTIRGTLSESKTSIDLLRASFPGGSMTGAPKIRTMELLEELEQQVERGPYSGCLGYLSVNGCMDMNIIIRSAVLAPSTDDETWKVSIGAGGAITALSEAQDEYEEMQLKARAVVAAVQDWASKPGMESSKEMMQGNKNATTTVTTAK</sequence>
<dbReference type="PROSITE" id="PS51273">
    <property type="entry name" value="GATASE_TYPE_1"/>
    <property type="match status" value="1"/>
</dbReference>
<feature type="transmembrane region" description="Helical" evidence="5">
    <location>
        <begin position="32"/>
        <end position="50"/>
    </location>
</feature>
<dbReference type="InterPro" id="IPR019999">
    <property type="entry name" value="Anth_synth_I-like"/>
</dbReference>
<dbReference type="Pfam" id="PF00425">
    <property type="entry name" value="Chorismate_bind"/>
    <property type="match status" value="1"/>
</dbReference>
<dbReference type="PANTHER" id="PTHR11236">
    <property type="entry name" value="AMINOBENZOATE/ANTHRANILATE SYNTHASE"/>
    <property type="match status" value="1"/>
</dbReference>
<keyword evidence="2" id="KW-0808">Transferase</keyword>
<name>A0A9K3Q4M3_9STRA</name>
<evidence type="ECO:0000256" key="3">
    <source>
        <dbReference type="ARBA" id="ARBA00022962"/>
    </source>
</evidence>
<dbReference type="PANTHER" id="PTHR11236:SF18">
    <property type="entry name" value="AMINODEOXYCHORISMATE SYNTHASE"/>
    <property type="match status" value="1"/>
</dbReference>
<feature type="region of interest" description="Disordered" evidence="4">
    <location>
        <begin position="233"/>
        <end position="257"/>
    </location>
</feature>
<evidence type="ECO:0000259" key="8">
    <source>
        <dbReference type="Pfam" id="PF04715"/>
    </source>
</evidence>
<gene>
    <name evidence="9" type="ORF">IV203_019787</name>
</gene>
<dbReference type="InterPro" id="IPR006221">
    <property type="entry name" value="TrpG/PapA_dom"/>
</dbReference>
<organism evidence="9 10">
    <name type="scientific">Nitzschia inconspicua</name>
    <dbReference type="NCBI Taxonomy" id="303405"/>
    <lineage>
        <taxon>Eukaryota</taxon>
        <taxon>Sar</taxon>
        <taxon>Stramenopiles</taxon>
        <taxon>Ochrophyta</taxon>
        <taxon>Bacillariophyta</taxon>
        <taxon>Bacillariophyceae</taxon>
        <taxon>Bacillariophycidae</taxon>
        <taxon>Bacillariales</taxon>
        <taxon>Bacillariaceae</taxon>
        <taxon>Nitzschia</taxon>
    </lineage>
</organism>
<feature type="compositionally biased region" description="Polar residues" evidence="4">
    <location>
        <begin position="355"/>
        <end position="364"/>
    </location>
</feature>
<dbReference type="InterPro" id="IPR006805">
    <property type="entry name" value="Anth_synth_I_N"/>
</dbReference>
<feature type="domain" description="Anthranilate synthase component I N-terminal" evidence="8">
    <location>
        <begin position="395"/>
        <end position="576"/>
    </location>
</feature>
<dbReference type="CDD" id="cd01743">
    <property type="entry name" value="GATase1_Anthranilate_Synthase"/>
    <property type="match status" value="1"/>
</dbReference>
<keyword evidence="10" id="KW-1185">Reference proteome</keyword>
<evidence type="ECO:0000256" key="4">
    <source>
        <dbReference type="SAM" id="MobiDB-lite"/>
    </source>
</evidence>
<dbReference type="GO" id="GO:0000162">
    <property type="term" value="P:L-tryptophan biosynthetic process"/>
    <property type="evidence" value="ECO:0007669"/>
    <property type="project" value="TreeGrafter"/>
</dbReference>
<reference evidence="9" key="1">
    <citation type="journal article" date="2021" name="Sci. Rep.">
        <title>Diploid genomic architecture of Nitzschia inconspicua, an elite biomass production diatom.</title>
        <authorList>
            <person name="Oliver A."/>
            <person name="Podell S."/>
            <person name="Pinowska A."/>
            <person name="Traller J.C."/>
            <person name="Smith S.R."/>
            <person name="McClure R."/>
            <person name="Beliaev A."/>
            <person name="Bohutskyi P."/>
            <person name="Hill E.A."/>
            <person name="Rabines A."/>
            <person name="Zheng H."/>
            <person name="Allen L.Z."/>
            <person name="Kuo A."/>
            <person name="Grigoriev I.V."/>
            <person name="Allen A.E."/>
            <person name="Hazlebeck D."/>
            <person name="Allen E.E."/>
        </authorList>
    </citation>
    <scope>NUCLEOTIDE SEQUENCE</scope>
    <source>
        <strain evidence="9">Hildebrandi</strain>
    </source>
</reference>
<dbReference type="AlphaFoldDB" id="A0A9K3Q4M3"/>
<proteinExistence type="predicted"/>
<dbReference type="GO" id="GO:0046820">
    <property type="term" value="F:4-amino-4-deoxychorismate synthase activity"/>
    <property type="evidence" value="ECO:0007669"/>
    <property type="project" value="UniProtKB-EC"/>
</dbReference>
<dbReference type="Proteomes" id="UP000693970">
    <property type="component" value="Unassembled WGS sequence"/>
</dbReference>
<feature type="region of interest" description="Disordered" evidence="4">
    <location>
        <begin position="342"/>
        <end position="378"/>
    </location>
</feature>
<keyword evidence="3" id="KW-0315">Glutamine amidotransferase</keyword>
<evidence type="ECO:0000259" key="6">
    <source>
        <dbReference type="Pfam" id="PF00117"/>
    </source>
</evidence>
<evidence type="ECO:0000256" key="1">
    <source>
        <dbReference type="ARBA" id="ARBA00013139"/>
    </source>
</evidence>
<dbReference type="GO" id="GO:0005737">
    <property type="term" value="C:cytoplasm"/>
    <property type="evidence" value="ECO:0007669"/>
    <property type="project" value="TreeGrafter"/>
</dbReference>
<dbReference type="InterPro" id="IPR017926">
    <property type="entry name" value="GATASE"/>
</dbReference>
<feature type="region of interest" description="Disordered" evidence="4">
    <location>
        <begin position="949"/>
        <end position="971"/>
    </location>
</feature>
<dbReference type="OrthoDB" id="64220at2759"/>
<dbReference type="Pfam" id="PF04715">
    <property type="entry name" value="Anth_synt_I_N"/>
    <property type="match status" value="1"/>
</dbReference>
<keyword evidence="5" id="KW-0812">Transmembrane</keyword>
<evidence type="ECO:0000259" key="7">
    <source>
        <dbReference type="Pfam" id="PF00425"/>
    </source>
</evidence>